<evidence type="ECO:0000313" key="1">
    <source>
        <dbReference type="EMBL" id="KQK83675.1"/>
    </source>
</evidence>
<comment type="caution">
    <text evidence="1">The sequence shown here is derived from an EMBL/GenBank/DDBJ whole genome shotgun (WGS) entry which is preliminary data.</text>
</comment>
<dbReference type="EMBL" id="LMAW01001359">
    <property type="protein sequence ID" value="KQK83675.1"/>
    <property type="molecule type" value="Genomic_DNA"/>
</dbReference>
<evidence type="ECO:0000313" key="2">
    <source>
        <dbReference type="Proteomes" id="UP000051836"/>
    </source>
</evidence>
<dbReference type="Proteomes" id="UP000051836">
    <property type="component" value="Unassembled WGS sequence"/>
</dbReference>
<sequence length="78" mass="9025">MVPMENPSTFWYDVAVMATGVGPRQGHPLRQDLSDEPVKMSERMVVSEINRLQKQFRIATEKRKSYSTNLKQQTQAQE</sequence>
<accession>A0A0Q3PRE2</accession>
<protein>
    <submittedName>
        <fullName evidence="1">Uncharacterized protein</fullName>
    </submittedName>
</protein>
<gene>
    <name evidence="1" type="ORF">AAES_56469</name>
</gene>
<dbReference type="AlphaFoldDB" id="A0A0Q3PRE2"/>
<keyword evidence="2" id="KW-1185">Reference proteome</keyword>
<proteinExistence type="predicted"/>
<dbReference type="STRING" id="12930.A0A0Q3PRE2"/>
<reference evidence="1 2" key="1">
    <citation type="submission" date="2015-10" db="EMBL/GenBank/DDBJ databases">
        <authorList>
            <person name="Gilbert D.G."/>
        </authorList>
    </citation>
    <scope>NUCLEOTIDE SEQUENCE [LARGE SCALE GENOMIC DNA]</scope>
    <source>
        <strain evidence="1">FVVF132</strain>
    </source>
</reference>
<organism evidence="1 2">
    <name type="scientific">Amazona aestiva</name>
    <name type="common">Blue-fronted Amazon parrot</name>
    <dbReference type="NCBI Taxonomy" id="12930"/>
    <lineage>
        <taxon>Eukaryota</taxon>
        <taxon>Metazoa</taxon>
        <taxon>Chordata</taxon>
        <taxon>Craniata</taxon>
        <taxon>Vertebrata</taxon>
        <taxon>Euteleostomi</taxon>
        <taxon>Archelosauria</taxon>
        <taxon>Archosauria</taxon>
        <taxon>Dinosauria</taxon>
        <taxon>Saurischia</taxon>
        <taxon>Theropoda</taxon>
        <taxon>Coelurosauria</taxon>
        <taxon>Aves</taxon>
        <taxon>Neognathae</taxon>
        <taxon>Neoaves</taxon>
        <taxon>Telluraves</taxon>
        <taxon>Australaves</taxon>
        <taxon>Psittaciformes</taxon>
        <taxon>Psittacidae</taxon>
        <taxon>Amazona</taxon>
    </lineage>
</organism>
<name>A0A0Q3PRE2_AMAAE</name>